<dbReference type="GO" id="GO:0006629">
    <property type="term" value="P:lipid metabolic process"/>
    <property type="evidence" value="ECO:0007669"/>
    <property type="project" value="InterPro"/>
</dbReference>
<dbReference type="OrthoDB" id="384721at2"/>
<dbReference type="InterPro" id="IPR017946">
    <property type="entry name" value="PLC-like_Pdiesterase_TIM-brl"/>
</dbReference>
<dbReference type="PROSITE" id="PS51704">
    <property type="entry name" value="GP_PDE"/>
    <property type="match status" value="1"/>
</dbReference>
<dbReference type="PANTHER" id="PTHR46211:SF14">
    <property type="entry name" value="GLYCEROPHOSPHODIESTER PHOSPHODIESTERASE"/>
    <property type="match status" value="1"/>
</dbReference>
<feature type="domain" description="GP-PDE" evidence="1">
    <location>
        <begin position="3"/>
        <end position="240"/>
    </location>
</feature>
<dbReference type="InterPro" id="IPR030395">
    <property type="entry name" value="GP_PDE_dom"/>
</dbReference>
<dbReference type="SUPFAM" id="SSF51695">
    <property type="entry name" value="PLC-like phosphodiesterases"/>
    <property type="match status" value="1"/>
</dbReference>
<name>A0A3D9RY22_9BACL</name>
<dbReference type="GO" id="GO:0008081">
    <property type="term" value="F:phosphoric diester hydrolase activity"/>
    <property type="evidence" value="ECO:0007669"/>
    <property type="project" value="InterPro"/>
</dbReference>
<proteinExistence type="predicted"/>
<organism evidence="2 3">
    <name type="scientific">Paenibacillus taihuensis</name>
    <dbReference type="NCBI Taxonomy" id="1156355"/>
    <lineage>
        <taxon>Bacteria</taxon>
        <taxon>Bacillati</taxon>
        <taxon>Bacillota</taxon>
        <taxon>Bacilli</taxon>
        <taxon>Bacillales</taxon>
        <taxon>Paenibacillaceae</taxon>
        <taxon>Paenibacillus</taxon>
    </lineage>
</organism>
<dbReference type="AlphaFoldDB" id="A0A3D9RY22"/>
<dbReference type="Proteomes" id="UP000256304">
    <property type="component" value="Unassembled WGS sequence"/>
</dbReference>
<dbReference type="Pfam" id="PF03009">
    <property type="entry name" value="GDPD"/>
    <property type="match status" value="1"/>
</dbReference>
<comment type="caution">
    <text evidence="2">The sequence shown here is derived from an EMBL/GenBank/DDBJ whole genome shotgun (WGS) entry which is preliminary data.</text>
</comment>
<evidence type="ECO:0000313" key="2">
    <source>
        <dbReference type="EMBL" id="REE82711.1"/>
    </source>
</evidence>
<protein>
    <submittedName>
        <fullName evidence="2">Glycerophosphoryl diester phosphodiesterase</fullName>
    </submittedName>
</protein>
<gene>
    <name evidence="2" type="ORF">A8990_11775</name>
</gene>
<evidence type="ECO:0000313" key="3">
    <source>
        <dbReference type="Proteomes" id="UP000256304"/>
    </source>
</evidence>
<dbReference type="PANTHER" id="PTHR46211">
    <property type="entry name" value="GLYCEROPHOSPHORYL DIESTER PHOSPHODIESTERASE"/>
    <property type="match status" value="1"/>
</dbReference>
<reference evidence="2 3" key="1">
    <citation type="submission" date="2018-08" db="EMBL/GenBank/DDBJ databases">
        <title>Genomic Encyclopedia of Type Strains, Phase III (KMG-III): the genomes of soil and plant-associated and newly described type strains.</title>
        <authorList>
            <person name="Whitman W."/>
        </authorList>
    </citation>
    <scope>NUCLEOTIDE SEQUENCE [LARGE SCALE GENOMIC DNA]</scope>
    <source>
        <strain evidence="2 3">CGMCC 1.10966</strain>
    </source>
</reference>
<keyword evidence="3" id="KW-1185">Reference proteome</keyword>
<dbReference type="RefSeq" id="WP_116189950.1">
    <property type="nucleotide sequence ID" value="NZ_QTTN01000017.1"/>
</dbReference>
<sequence length="247" mass="27364">MLNPCVAHRGASGLAPENTMAAFQEAMRFPFVQWIELDVQLSKDGIPVVIHDDSLRRTARTAGRVNDYTAEQLGKMDAGSWFDKAFAGEGIPTLEQVMLETIGRCRLNIELKTYGGRYPGIEKKVIDLLNKHNLQHDSVITSFDREALKTVRSLTADVRTGLILDASPWTLVMDLKQLGTTFLSIGYIHVAPQLLSSMHDAGVAVMAWTVNDAPMMRRLGNMDPNLMICTNYPDRFQQAATAGKALE</sequence>
<dbReference type="Gene3D" id="3.20.20.190">
    <property type="entry name" value="Phosphatidylinositol (PI) phosphodiesterase"/>
    <property type="match status" value="1"/>
</dbReference>
<evidence type="ECO:0000259" key="1">
    <source>
        <dbReference type="PROSITE" id="PS51704"/>
    </source>
</evidence>
<dbReference type="EMBL" id="QTTN01000017">
    <property type="protein sequence ID" value="REE82711.1"/>
    <property type="molecule type" value="Genomic_DNA"/>
</dbReference>
<accession>A0A3D9RY22</accession>